<dbReference type="EMBL" id="AP012338">
    <property type="protein sequence ID" value="BAM03045.1"/>
    <property type="molecule type" value="Genomic_DNA"/>
</dbReference>
<gene>
    <name evidence="1" type="ordered locus">PSMK_08860</name>
</gene>
<name>I0ICQ7_PHYMF</name>
<dbReference type="STRING" id="1142394.PSMK_08860"/>
<proteinExistence type="predicted"/>
<keyword evidence="2" id="KW-1185">Reference proteome</keyword>
<sequence length="52" mass="5951">MRRAAVGPICRPLLRPWGASPSLSCRPWLPADRPPSRGSWPRTAPIFREKIW</sequence>
<evidence type="ECO:0000313" key="1">
    <source>
        <dbReference type="EMBL" id="BAM03045.1"/>
    </source>
</evidence>
<evidence type="ECO:0000313" key="2">
    <source>
        <dbReference type="Proteomes" id="UP000007881"/>
    </source>
</evidence>
<reference evidence="1 2" key="1">
    <citation type="submission" date="2012-02" db="EMBL/GenBank/DDBJ databases">
        <title>Complete genome sequence of Phycisphaera mikurensis NBRC 102666.</title>
        <authorList>
            <person name="Ankai A."/>
            <person name="Hosoyama A."/>
            <person name="Terui Y."/>
            <person name="Sekine M."/>
            <person name="Fukai R."/>
            <person name="Kato Y."/>
            <person name="Nakamura S."/>
            <person name="Yamada-Narita S."/>
            <person name="Kawakoshi A."/>
            <person name="Fukunaga Y."/>
            <person name="Yamazaki S."/>
            <person name="Fujita N."/>
        </authorList>
    </citation>
    <scope>NUCLEOTIDE SEQUENCE [LARGE SCALE GENOMIC DNA]</scope>
    <source>
        <strain evidence="2">NBRC 102666 / KCTC 22515 / FYK2301M01</strain>
    </source>
</reference>
<dbReference type="Proteomes" id="UP000007881">
    <property type="component" value="Chromosome"/>
</dbReference>
<accession>I0ICQ7</accession>
<organism evidence="1 2">
    <name type="scientific">Phycisphaera mikurensis (strain NBRC 102666 / KCTC 22515 / FYK2301M01)</name>
    <dbReference type="NCBI Taxonomy" id="1142394"/>
    <lineage>
        <taxon>Bacteria</taxon>
        <taxon>Pseudomonadati</taxon>
        <taxon>Planctomycetota</taxon>
        <taxon>Phycisphaerae</taxon>
        <taxon>Phycisphaerales</taxon>
        <taxon>Phycisphaeraceae</taxon>
        <taxon>Phycisphaera</taxon>
    </lineage>
</organism>
<dbReference type="AlphaFoldDB" id="I0ICQ7"/>
<dbReference type="HOGENOM" id="CLU_3083057_0_0_0"/>
<dbReference type="KEGG" id="phm:PSMK_08860"/>
<protein>
    <submittedName>
        <fullName evidence="1">Uncharacterized protein</fullName>
    </submittedName>
</protein>